<dbReference type="InterPro" id="IPR003613">
    <property type="entry name" value="Ubox_domain"/>
</dbReference>
<dbReference type="PANTHER" id="PTHR46573">
    <property type="entry name" value="WD REPEAT, SAM AND U-BOX DOMAIN-CONTAINING PROTEIN 1"/>
    <property type="match status" value="1"/>
</dbReference>
<organism evidence="3">
    <name type="scientific">viral metagenome</name>
    <dbReference type="NCBI Taxonomy" id="1070528"/>
    <lineage>
        <taxon>unclassified sequences</taxon>
        <taxon>metagenomes</taxon>
        <taxon>organismal metagenomes</taxon>
    </lineage>
</organism>
<dbReference type="PANTHER" id="PTHR46573:SF1">
    <property type="entry name" value="WD REPEAT, SAM AND U-BOX DOMAIN-CONTAINING PROTEIN 1"/>
    <property type="match status" value="1"/>
</dbReference>
<evidence type="ECO:0000313" key="3">
    <source>
        <dbReference type="EMBL" id="QHT29652.1"/>
    </source>
</evidence>
<dbReference type="Gene3D" id="3.30.40.10">
    <property type="entry name" value="Zinc/RING finger domain, C3HC4 (zinc finger)"/>
    <property type="match status" value="1"/>
</dbReference>
<evidence type="ECO:0000259" key="2">
    <source>
        <dbReference type="PROSITE" id="PS51698"/>
    </source>
</evidence>
<dbReference type="PROSITE" id="PS51698">
    <property type="entry name" value="U_BOX"/>
    <property type="match status" value="1"/>
</dbReference>
<name>A0A6C0ELQ9_9ZZZZ</name>
<accession>A0A6C0ELQ9</accession>
<dbReference type="GO" id="GO:0004842">
    <property type="term" value="F:ubiquitin-protein transferase activity"/>
    <property type="evidence" value="ECO:0007669"/>
    <property type="project" value="InterPro"/>
</dbReference>
<dbReference type="InterPro" id="IPR013083">
    <property type="entry name" value="Znf_RING/FYVE/PHD"/>
</dbReference>
<protein>
    <recommendedName>
        <fullName evidence="2">U-box domain-containing protein</fullName>
    </recommendedName>
</protein>
<dbReference type="SUPFAM" id="SSF57850">
    <property type="entry name" value="RING/U-box"/>
    <property type="match status" value="1"/>
</dbReference>
<evidence type="ECO:0000256" key="1">
    <source>
        <dbReference type="SAM" id="MobiDB-lite"/>
    </source>
</evidence>
<dbReference type="SMART" id="SM00504">
    <property type="entry name" value="Ubox"/>
    <property type="match status" value="1"/>
</dbReference>
<feature type="region of interest" description="Disordered" evidence="1">
    <location>
        <begin position="153"/>
        <end position="174"/>
    </location>
</feature>
<dbReference type="CDD" id="cd16655">
    <property type="entry name" value="RING-Ubox_WDSUB1-like"/>
    <property type="match status" value="1"/>
</dbReference>
<dbReference type="AlphaFoldDB" id="A0A6C0ELQ9"/>
<dbReference type="InterPro" id="IPR052085">
    <property type="entry name" value="WD-SAM-U-box"/>
</dbReference>
<dbReference type="GO" id="GO:0016567">
    <property type="term" value="P:protein ubiquitination"/>
    <property type="evidence" value="ECO:0007669"/>
    <property type="project" value="InterPro"/>
</dbReference>
<feature type="domain" description="U-box" evidence="2">
    <location>
        <begin position="20"/>
        <end position="93"/>
    </location>
</feature>
<proteinExistence type="predicted"/>
<sequence>MQQTETEATARTSIFSKGTEPLKDWLCPITLLLMSNPVVAADGYTYEKSAIEGWFQKHSTSPLDRSAITVKTLYKNTALALAIQEWKRHNPEVVRKDQEEDRRLELAALRAKPKPVVQPPPQLVVSYQPRPYISQVATLTIPGWQVVRNMLSRDHTPQSSPRSTMSASRAVVPM</sequence>
<feature type="compositionally biased region" description="Polar residues" evidence="1">
    <location>
        <begin position="157"/>
        <end position="167"/>
    </location>
</feature>
<reference evidence="3" key="1">
    <citation type="journal article" date="2020" name="Nature">
        <title>Giant virus diversity and host interactions through global metagenomics.</title>
        <authorList>
            <person name="Schulz F."/>
            <person name="Roux S."/>
            <person name="Paez-Espino D."/>
            <person name="Jungbluth S."/>
            <person name="Walsh D.A."/>
            <person name="Denef V.J."/>
            <person name="McMahon K.D."/>
            <person name="Konstantinidis K.T."/>
            <person name="Eloe-Fadrosh E.A."/>
            <person name="Kyrpides N.C."/>
            <person name="Woyke T."/>
        </authorList>
    </citation>
    <scope>NUCLEOTIDE SEQUENCE</scope>
    <source>
        <strain evidence="3">GVMAG-M-3300009068-24</strain>
    </source>
</reference>
<dbReference type="Pfam" id="PF04564">
    <property type="entry name" value="U-box"/>
    <property type="match status" value="1"/>
</dbReference>
<dbReference type="EMBL" id="MN738881">
    <property type="protein sequence ID" value="QHT29652.1"/>
    <property type="molecule type" value="Genomic_DNA"/>
</dbReference>